<dbReference type="Proteomes" id="UP000310189">
    <property type="component" value="Unassembled WGS sequence"/>
</dbReference>
<dbReference type="GO" id="GO:0005509">
    <property type="term" value="F:calcium ion binding"/>
    <property type="evidence" value="ECO:0007669"/>
    <property type="project" value="InterPro"/>
</dbReference>
<organism evidence="7 8">
    <name type="scientific">Wallemia hederae</name>
    <dbReference type="NCBI Taxonomy" id="1540922"/>
    <lineage>
        <taxon>Eukaryota</taxon>
        <taxon>Fungi</taxon>
        <taxon>Dikarya</taxon>
        <taxon>Basidiomycota</taxon>
        <taxon>Wallemiomycotina</taxon>
        <taxon>Wallemiomycetes</taxon>
        <taxon>Wallemiales</taxon>
        <taxon>Wallemiaceae</taxon>
        <taxon>Wallemia</taxon>
    </lineage>
</organism>
<proteinExistence type="predicted"/>
<comment type="caution">
    <text evidence="7">The sequence shown here is derived from an EMBL/GenBank/DDBJ whole genome shotgun (WGS) entry which is preliminary data.</text>
</comment>
<evidence type="ECO:0008006" key="9">
    <source>
        <dbReference type="Google" id="ProtNLM"/>
    </source>
</evidence>
<keyword evidence="8" id="KW-1185">Reference proteome</keyword>
<accession>A0A4T0FJK8</accession>
<name>A0A4T0FJK8_9BASI</name>
<dbReference type="PANTHER" id="PTHR12883">
    <property type="entry name" value="ADIPOCYTE-SPECIFIC PROTEIN 4-RELATED"/>
    <property type="match status" value="1"/>
</dbReference>
<feature type="compositionally biased region" description="Basic and acidic residues" evidence="5">
    <location>
        <begin position="335"/>
        <end position="372"/>
    </location>
</feature>
<reference evidence="7 8" key="1">
    <citation type="submission" date="2019-03" db="EMBL/GenBank/DDBJ databases">
        <title>Sequencing 23 genomes of Wallemia ichthyophaga.</title>
        <authorList>
            <person name="Gostincar C."/>
        </authorList>
    </citation>
    <scope>NUCLEOTIDE SEQUENCE [LARGE SCALE GENOMIC DNA]</scope>
    <source>
        <strain evidence="7 8">EXF-5753</strain>
    </source>
</reference>
<evidence type="ECO:0000313" key="7">
    <source>
        <dbReference type="EMBL" id="TIA88502.1"/>
    </source>
</evidence>
<evidence type="ECO:0000256" key="4">
    <source>
        <dbReference type="ARBA" id="ARBA00023136"/>
    </source>
</evidence>
<protein>
    <recommendedName>
        <fullName evidence="9">DUF1682-domain-containing protein</fullName>
    </recommendedName>
</protein>
<evidence type="ECO:0000256" key="2">
    <source>
        <dbReference type="ARBA" id="ARBA00022692"/>
    </source>
</evidence>
<keyword evidence="3 6" id="KW-1133">Transmembrane helix</keyword>
<evidence type="ECO:0000256" key="6">
    <source>
        <dbReference type="SAM" id="Phobius"/>
    </source>
</evidence>
<evidence type="ECO:0000256" key="3">
    <source>
        <dbReference type="ARBA" id="ARBA00022989"/>
    </source>
</evidence>
<dbReference type="PANTHER" id="PTHR12883:SF0">
    <property type="entry name" value="PAT COMPLEX SUBUNIT CCDC47"/>
    <property type="match status" value="1"/>
</dbReference>
<gene>
    <name evidence="7" type="ORF">E3P99_02532</name>
</gene>
<evidence type="ECO:0000256" key="5">
    <source>
        <dbReference type="SAM" id="MobiDB-lite"/>
    </source>
</evidence>
<sequence>MSDTEPSRLANVLKTFQAPPRTGLLDPDYDGLEFKWKMFVLRPALFKWDLVGLALIVVYVLWSFVGSRWNKSIADKWSNHWREVINKQVAVVNVFKNSPTYADGPTDFLTYASGRRGMQRLYTHVHTRPRHDIFQQLFNLGWSLVDFGADSADNVTLTAKLTPGAGGQDVGFVYALIKKSKMANLRKNRFDLGLTRTINDCDDFTADFAPMAEVHALNSSFVKSGLTGLPETVKEAGAFLNWLIISDQPAEKPSKGPLKPEEKERVIELNLRIPSDVTKLTPFIMLVFNLIDAIHLQKLSLNADTLRRLQKNRLELDSALAKEYAKQLEDEEEERTGKTAEERKRIAKKAIEDAKYEKMSNEDRRKYEEKERKKNMRKNQPKPKMKR</sequence>
<dbReference type="GO" id="GO:0032469">
    <property type="term" value="P:endoplasmic reticulum calcium ion homeostasis"/>
    <property type="evidence" value="ECO:0007669"/>
    <property type="project" value="InterPro"/>
</dbReference>
<dbReference type="Pfam" id="PF07946">
    <property type="entry name" value="CCDC47"/>
    <property type="match status" value="1"/>
</dbReference>
<dbReference type="GO" id="GO:0016020">
    <property type="term" value="C:membrane"/>
    <property type="evidence" value="ECO:0007669"/>
    <property type="project" value="UniProtKB-SubCell"/>
</dbReference>
<dbReference type="GO" id="GO:0005783">
    <property type="term" value="C:endoplasmic reticulum"/>
    <property type="evidence" value="ECO:0007669"/>
    <property type="project" value="InterPro"/>
</dbReference>
<dbReference type="AlphaFoldDB" id="A0A4T0FJK8"/>
<feature type="compositionally biased region" description="Basic residues" evidence="5">
    <location>
        <begin position="373"/>
        <end position="387"/>
    </location>
</feature>
<comment type="subcellular location">
    <subcellularLocation>
        <location evidence="1">Membrane</location>
        <topology evidence="1">Single-pass membrane protein</topology>
    </subcellularLocation>
</comment>
<dbReference type="EMBL" id="SPNW01000037">
    <property type="protein sequence ID" value="TIA88502.1"/>
    <property type="molecule type" value="Genomic_DNA"/>
</dbReference>
<dbReference type="OrthoDB" id="10039147at2759"/>
<evidence type="ECO:0000313" key="8">
    <source>
        <dbReference type="Proteomes" id="UP000310189"/>
    </source>
</evidence>
<keyword evidence="2 6" id="KW-0812">Transmembrane</keyword>
<feature type="transmembrane region" description="Helical" evidence="6">
    <location>
        <begin position="45"/>
        <end position="65"/>
    </location>
</feature>
<keyword evidence="4 6" id="KW-0472">Membrane</keyword>
<feature type="region of interest" description="Disordered" evidence="5">
    <location>
        <begin position="325"/>
        <end position="387"/>
    </location>
</feature>
<evidence type="ECO:0000256" key="1">
    <source>
        <dbReference type="ARBA" id="ARBA00004167"/>
    </source>
</evidence>
<dbReference type="InterPro" id="IPR012879">
    <property type="entry name" value="CCDC47"/>
</dbReference>